<keyword evidence="2" id="KW-1133">Transmembrane helix</keyword>
<feature type="region of interest" description="Disordered" evidence="1">
    <location>
        <begin position="364"/>
        <end position="395"/>
    </location>
</feature>
<organism evidence="4 5">
    <name type="scientific">Arsenicicoccus cauae</name>
    <dbReference type="NCBI Taxonomy" id="2663847"/>
    <lineage>
        <taxon>Bacteria</taxon>
        <taxon>Bacillati</taxon>
        <taxon>Actinomycetota</taxon>
        <taxon>Actinomycetes</taxon>
        <taxon>Micrococcales</taxon>
        <taxon>Intrasporangiaceae</taxon>
        <taxon>Arsenicicoccus</taxon>
    </lineage>
</organism>
<keyword evidence="2" id="KW-0472">Membrane</keyword>
<dbReference type="AlphaFoldDB" id="A0A6I3ITU4"/>
<dbReference type="PANTHER" id="PTHR34351">
    <property type="entry name" value="SLR1927 PROTEIN-RELATED"/>
    <property type="match status" value="1"/>
</dbReference>
<keyword evidence="5" id="KW-1185">Reference proteome</keyword>
<dbReference type="InterPro" id="IPR002881">
    <property type="entry name" value="DUF58"/>
</dbReference>
<feature type="domain" description="DUF58" evidence="3">
    <location>
        <begin position="201"/>
        <end position="282"/>
    </location>
</feature>
<dbReference type="Proteomes" id="UP000431092">
    <property type="component" value="Unassembled WGS sequence"/>
</dbReference>
<protein>
    <submittedName>
        <fullName evidence="4">DUF58 domain-containing protein</fullName>
    </submittedName>
</protein>
<keyword evidence="2" id="KW-0812">Transmembrane</keyword>
<dbReference type="RefSeq" id="WP_154593024.1">
    <property type="nucleotide sequence ID" value="NZ_WLVL01000023.1"/>
</dbReference>
<feature type="transmembrane region" description="Helical" evidence="2">
    <location>
        <begin position="12"/>
        <end position="29"/>
    </location>
</feature>
<evidence type="ECO:0000256" key="1">
    <source>
        <dbReference type="SAM" id="MobiDB-lite"/>
    </source>
</evidence>
<dbReference type="EMBL" id="WLVL01000023">
    <property type="protein sequence ID" value="MTB71711.1"/>
    <property type="molecule type" value="Genomic_DNA"/>
</dbReference>
<evidence type="ECO:0000259" key="3">
    <source>
        <dbReference type="Pfam" id="PF01882"/>
    </source>
</evidence>
<gene>
    <name evidence="4" type="ORF">GGG17_06955</name>
</gene>
<dbReference type="PANTHER" id="PTHR34351:SF1">
    <property type="entry name" value="SLR1927 PROTEIN"/>
    <property type="match status" value="1"/>
</dbReference>
<name>A0A6I3ITU4_9MICO</name>
<accession>A0A6I3ITU4</accession>
<evidence type="ECO:0000313" key="4">
    <source>
        <dbReference type="EMBL" id="MTB71711.1"/>
    </source>
</evidence>
<dbReference type="Pfam" id="PF01882">
    <property type="entry name" value="DUF58"/>
    <property type="match status" value="1"/>
</dbReference>
<sequence>MPRHDAALTTRGQSFLASGVVLLGAGAALGLGDLLRIGTVLVILAVGAWALSRRPASWLHVEREVEPGRLAVDELGTVTLTLRNAGRRRSPLVLAQEHVSYPLGDRPRFVVPSLRPGAHQVVHYPIGSVVRGEHVLGPLSVRVRDGFGLTSRMTRLTGSRTVLVVPQVLPLDASALPGSGPGQDDDVADSVALHGEDDVTIRQYRQGDELRRIHWPASAHTGSLMVRQEEQPSRRRAAVLLDRRVTAHAGDGPHSSFEWAVTTAASVVSHLQDHGYDVDLVTDPVSGHERPATLDEALTTLARVVPVEQDGLAGAADVLARGTAGLVVAVVGPGSRADLEALATSHRTGTTSLAVVVDSPTFGRAADGRSAEAPPEGLPPASRPDDATHAGPRPGRLSAAASVELLRRYGWRAVVAGHGTTPAQAWREIASTRRSVR</sequence>
<reference evidence="4 5" key="1">
    <citation type="submission" date="2019-11" db="EMBL/GenBank/DDBJ databases">
        <title>Whole genome sequencing identifies a novel species of the genus Arsenicicoccus isolated from human blood.</title>
        <authorList>
            <person name="Jeong J.H."/>
            <person name="Kweon O.J."/>
            <person name="Kim H.R."/>
            <person name="Kim T.-H."/>
            <person name="Ha S.-M."/>
            <person name="Lee M.-K."/>
        </authorList>
    </citation>
    <scope>NUCLEOTIDE SEQUENCE [LARGE SCALE GENOMIC DNA]</scope>
    <source>
        <strain evidence="4 5">MKL-02</strain>
    </source>
</reference>
<evidence type="ECO:0000313" key="5">
    <source>
        <dbReference type="Proteomes" id="UP000431092"/>
    </source>
</evidence>
<comment type="caution">
    <text evidence="4">The sequence shown here is derived from an EMBL/GenBank/DDBJ whole genome shotgun (WGS) entry which is preliminary data.</text>
</comment>
<evidence type="ECO:0000256" key="2">
    <source>
        <dbReference type="SAM" id="Phobius"/>
    </source>
</evidence>
<proteinExistence type="predicted"/>